<dbReference type="InterPro" id="IPR039426">
    <property type="entry name" value="TonB-dep_rcpt-like"/>
</dbReference>
<dbReference type="eggNOG" id="COG1629">
    <property type="taxonomic scope" value="Bacteria"/>
</dbReference>
<dbReference type="InterPro" id="IPR012910">
    <property type="entry name" value="Plug_dom"/>
</dbReference>
<feature type="domain" description="TonB-dependent receptor plug" evidence="8">
    <location>
        <begin position="130"/>
        <end position="235"/>
    </location>
</feature>
<evidence type="ECO:0000256" key="1">
    <source>
        <dbReference type="ARBA" id="ARBA00004571"/>
    </source>
</evidence>
<keyword evidence="4 7" id="KW-0812">Transmembrane</keyword>
<keyword evidence="3 7" id="KW-1134">Transmembrane beta strand</keyword>
<dbReference type="FunFam" id="2.170.130.10:FF:000003">
    <property type="entry name" value="SusC/RagA family TonB-linked outer membrane protein"/>
    <property type="match status" value="1"/>
</dbReference>
<name>K2P337_9FLAO</name>
<evidence type="ECO:0000256" key="7">
    <source>
        <dbReference type="PROSITE-ProRule" id="PRU01360"/>
    </source>
</evidence>
<keyword evidence="6 7" id="KW-0998">Cell outer membrane</keyword>
<dbReference type="InterPro" id="IPR037066">
    <property type="entry name" value="Plug_dom_sf"/>
</dbReference>
<dbReference type="SUPFAM" id="SSF49464">
    <property type="entry name" value="Carboxypeptidase regulatory domain-like"/>
    <property type="match status" value="1"/>
</dbReference>
<dbReference type="RefSeq" id="WP_008991278.1">
    <property type="nucleotide sequence ID" value="NZ_AMSG01000007.1"/>
</dbReference>
<comment type="similarity">
    <text evidence="7">Belongs to the TonB-dependent receptor family.</text>
</comment>
<evidence type="ECO:0000256" key="6">
    <source>
        <dbReference type="ARBA" id="ARBA00023237"/>
    </source>
</evidence>
<dbReference type="EMBL" id="AMSG01000007">
    <property type="protein sequence ID" value="EKF55453.1"/>
    <property type="molecule type" value="Genomic_DNA"/>
</dbReference>
<dbReference type="Pfam" id="PF07715">
    <property type="entry name" value="Plug"/>
    <property type="match status" value="1"/>
</dbReference>
<dbReference type="InterPro" id="IPR023996">
    <property type="entry name" value="TonB-dep_OMP_SusC/RagA"/>
</dbReference>
<dbReference type="AlphaFoldDB" id="K2P337"/>
<dbReference type="GO" id="GO:0009279">
    <property type="term" value="C:cell outer membrane"/>
    <property type="evidence" value="ECO:0007669"/>
    <property type="project" value="UniProtKB-SubCell"/>
</dbReference>
<keyword evidence="2 7" id="KW-0813">Transport</keyword>
<organism evidence="9 10">
    <name type="scientific">Galbibacter marinus</name>
    <dbReference type="NCBI Taxonomy" id="555500"/>
    <lineage>
        <taxon>Bacteria</taxon>
        <taxon>Pseudomonadati</taxon>
        <taxon>Bacteroidota</taxon>
        <taxon>Flavobacteriia</taxon>
        <taxon>Flavobacteriales</taxon>
        <taxon>Flavobacteriaceae</taxon>
        <taxon>Galbibacter</taxon>
    </lineage>
</organism>
<keyword evidence="9" id="KW-0675">Receptor</keyword>
<comment type="caution">
    <text evidence="9">The sequence shown here is derived from an EMBL/GenBank/DDBJ whole genome shotgun (WGS) entry which is preliminary data.</text>
</comment>
<dbReference type="PATRIC" id="fig|555500.3.peg.1467"/>
<evidence type="ECO:0000256" key="3">
    <source>
        <dbReference type="ARBA" id="ARBA00022452"/>
    </source>
</evidence>
<reference evidence="9 10" key="1">
    <citation type="journal article" date="2012" name="J. Bacteriol.">
        <title>Genome Sequence of Galbibacter marinum Type Strain ck-I2-15.</title>
        <authorList>
            <person name="Lai Q."/>
            <person name="Li C."/>
            <person name="Shao Z."/>
        </authorList>
    </citation>
    <scope>NUCLEOTIDE SEQUENCE [LARGE SCALE GENOMIC DNA]</scope>
    <source>
        <strain evidence="10">ck-I2-15</strain>
    </source>
</reference>
<dbReference type="InterPro" id="IPR036942">
    <property type="entry name" value="Beta-barrel_TonB_sf"/>
</dbReference>
<dbReference type="SUPFAM" id="SSF56935">
    <property type="entry name" value="Porins"/>
    <property type="match status" value="1"/>
</dbReference>
<dbReference type="NCBIfam" id="TIGR04057">
    <property type="entry name" value="SusC_RagA_signa"/>
    <property type="match status" value="1"/>
</dbReference>
<dbReference type="Gene3D" id="2.40.170.20">
    <property type="entry name" value="TonB-dependent receptor, beta-barrel domain"/>
    <property type="match status" value="1"/>
</dbReference>
<accession>K2P337</accession>
<dbReference type="NCBIfam" id="TIGR04056">
    <property type="entry name" value="OMP_RagA_SusC"/>
    <property type="match status" value="1"/>
</dbReference>
<sequence length="1052" mass="117043">MKINLLSCPNRTITMVLGLLILFLFSPTLYASDSVQNTITGRVVSSEDNLGIPGVNVLIKEVPGVGAVTDMEGNYSINAPSDATLVYSYIGFKTVERKINNQSEINIIMDIDSQTLEEVVIVGYGEQKKEAVVASIVEVGGEVLERTGGVSSIGSALTGNVPGVITSASTGMPGEEEPRILIRGQSTWNNSEPLILVDGVERPMSSVAISSVESISVLKDASATAVYGVRGANGVILVTTKRGKKGEATIRVRVNTTMKVPSKLPGKLDSYGALMVRNRAIENELGLNPNGWNDYLPLDIIDKYRNPANQDERERYPNVDWAETLFQDYAMSYNANVNVSGGTDFVKYFTSADFLREGDLMQKYDNSRGYEPGYGYNRLNVRGNLDFQLTPSTLFQVNLSGSRGVKKSPWGADGSEYSMWVAAYSTAPDVFLPQYSDGTWGYYAPNEGAATNSARVLGLSGVQYVTTTRLTTNFTLNQDLDMIFDGLDFSGTIALDNTFVEGDRGVNDLYNDAQEKWIDPVTGTILYKKAYDPNSRFDFQEGVKWSPSAGSVRDWASHRKLFYQLQLRYAKNFGGRHDVSVMGLMNRNENATGSEIPRYREDWVFRTTYTLDNKYTFEYNGAYNGSEKFSPENRFAFFSSGGIGWIVSRENFLESASFIDLIKLRANYGEIGDDNVAGRFLYMTQWGYSGQARLGITGEGAEQSPYTWYTEQSVGNPEVSWEKVKKTNIGVDFGFLNGFISGSFDYFKDERTDILINGGDRAIPSYFGTDAPVANLGHVVNKGFEFDLNLSHRFQNGLRLWSNINMTHSKNEVIYADDPALLPDYQKRQGLQIGQAYSHVTPGYYNTWDELYASTIHNANDSQKLPGNYHIIDYNADGVIDSYDNIPYGFTGSPQNTYNITTGVDWKGFSAYVQFYGVNNVTRQVVLGSLTSQNHIVYDEGSYWSKDNINGDTPMPRWLTTPSGFNDANRFFYDGSYVRLKNAEIAYTFDAKSSLAQRLGIQDLRIYLNGNNLFLWSDMPDDRESNFAGTGWASQGAYPTVKRYNLGVNITF</sequence>
<evidence type="ECO:0000256" key="4">
    <source>
        <dbReference type="ARBA" id="ARBA00022692"/>
    </source>
</evidence>
<dbReference type="PROSITE" id="PS52016">
    <property type="entry name" value="TONB_DEPENDENT_REC_3"/>
    <property type="match status" value="1"/>
</dbReference>
<evidence type="ECO:0000256" key="5">
    <source>
        <dbReference type="ARBA" id="ARBA00023136"/>
    </source>
</evidence>
<evidence type="ECO:0000313" key="9">
    <source>
        <dbReference type="EMBL" id="EKF55453.1"/>
    </source>
</evidence>
<dbReference type="Pfam" id="PF13715">
    <property type="entry name" value="CarbopepD_reg_2"/>
    <property type="match status" value="1"/>
</dbReference>
<proteinExistence type="inferred from homology"/>
<dbReference type="InterPro" id="IPR023997">
    <property type="entry name" value="TonB-dep_OMP_SusC/RagA_CS"/>
</dbReference>
<evidence type="ECO:0000256" key="2">
    <source>
        <dbReference type="ARBA" id="ARBA00022448"/>
    </source>
</evidence>
<comment type="subcellular location">
    <subcellularLocation>
        <location evidence="1 7">Cell outer membrane</location>
        <topology evidence="1 7">Multi-pass membrane protein</topology>
    </subcellularLocation>
</comment>
<dbReference type="Gene3D" id="2.170.130.10">
    <property type="entry name" value="TonB-dependent receptor, plug domain"/>
    <property type="match status" value="1"/>
</dbReference>
<evidence type="ECO:0000259" key="8">
    <source>
        <dbReference type="Pfam" id="PF07715"/>
    </source>
</evidence>
<gene>
    <name evidence="9" type="ORF">I215_07082</name>
</gene>
<dbReference type="InterPro" id="IPR008969">
    <property type="entry name" value="CarboxyPept-like_regulatory"/>
</dbReference>
<keyword evidence="10" id="KW-1185">Reference proteome</keyword>
<dbReference type="Proteomes" id="UP000007364">
    <property type="component" value="Unassembled WGS sequence"/>
</dbReference>
<dbReference type="STRING" id="555500.I215_07082"/>
<evidence type="ECO:0000313" key="10">
    <source>
        <dbReference type="Proteomes" id="UP000007364"/>
    </source>
</evidence>
<keyword evidence="5 7" id="KW-0472">Membrane</keyword>
<protein>
    <submittedName>
        <fullName evidence="9">TonB-dependent Receptor Plug domain-containing protein</fullName>
    </submittedName>
</protein>